<evidence type="ECO:0000256" key="2">
    <source>
        <dbReference type="ARBA" id="ARBA00022525"/>
    </source>
</evidence>
<dbReference type="NCBIfam" id="TIGR03696">
    <property type="entry name" value="Rhs_assc_core"/>
    <property type="match status" value="1"/>
</dbReference>
<dbReference type="InterPro" id="IPR031325">
    <property type="entry name" value="RHS_repeat"/>
</dbReference>
<keyword evidence="3" id="KW-0843">Virulence</keyword>
<dbReference type="RefSeq" id="WP_139226751.1">
    <property type="nucleotide sequence ID" value="NZ_FOJU01000001.1"/>
</dbReference>
<dbReference type="SUPFAM" id="SSF69318">
    <property type="entry name" value="Integrin alpha N-terminal domain"/>
    <property type="match status" value="2"/>
</dbReference>
<sequence>MAGICIRKFAVVSMLAAAVHTSAVWAQEEQEPTPIEVVSAAKISLVSGFSSGETAAAASTIVPDLFSGILSASIPIALPPGRGGMTPSVALTYKSTNENGWLGIGWDFNPGIITVGDELNNANVPFTLLTDSGTTSLVRHTNNTYRPQLDGSFTDYIEVGENGWLALDRSGVQYRFGSTSNTRDQGADGRATRWYVDQVVDTNGNFASYEYRIRGNKRYIHEIRYSGSQNANGEVVDEPPHAVRFEYEARPDVSIGFLDGRRIVSDRRMKSIAVSSYGKLQWKYDLAYKTSVGSRRSLLIAATQVFASGDSLRPTVIDYYESAPVFSSEADVVLPANSSGTDEIRWTGGASASLMAYPDRNADALAEFCIPEAGALTCWAREGKTLQDPQQLPGYREGRMNFDASIVQYPDINLDGAADVCAHFSHALQCWLSIGNDLQPVSSPKWDFKYKPTVSTVRYVDVNGDRFPDICRLTEPGIECFPGSQSGFRLGGGARIDGPRWKDIVVTIGNLPEVVNNTDWSEARYHSTIQFIRLNDDEMADVCARDRNGIECFISTGTSYDLANPIRGPAWADGNADPENTEWKLPQYNSTISFPDLNGDRLNDVCGRDESGIVCYLNTLGKFDLNTPIRGPAWADVVAVVPPGMLVPPPDPKDWSQPQRFESIRFTDLNGDGTDDVCGRDADGLICYLTDERGRFSTAGIRGPAFKDGGKPDWSQANIYKTLRFVDFDGNGALDACFRGPKGITCHFRTDFASDKLRSIRNQIGGSTRIDYRPSSGPAQVRMPYVQLLPSKVSTDDGRGNTVEQSFEFSNGIYNVVQNQFRGFGSVRVTTPGDDSVQGKVERYVFLQGDGNAPSRADPDSAVAKMRGRLKSHTVETLGGETLTKVENTYEVLVDGPWYFIPLKERTEIECANTRCVEVNRIQAEYESQNGNRIRQIHLGLPGIASDDRTMTWDYVPEANHISDRVATEKAFAGRATEKLVARIDYAYDDAAGCDSQDIEPARLERGNTTEIVRWNDVGPDVVVAMRYDQYGNLICSRSETGNELTLTYDGTGTFVRTSRNGLGHVVRQAIAGMDGQLDDRLYGTLLSVTDANGATTRYDYDEFGRKTSEINPDGSEVRFDFFDWGDPNKQRVRSTSAMGIWQDDYFDGLGRSWLTVLLSDTKTARSHTEYNSYGLVARSTSSTPEGMAEIWATFEYDSLGRILRREFDGSRLHQTCYAPLALVTVDPTGQRRAVELDSSGQVIKFREYAERANDCYVGPSEASRETVFERDALGLVVGISSGGRQERFKYDSLGRRIAVSTPDSGERVYRYDSTGNVVEEIDPTGQKTSLRRDILGRVIEKRVQDGSGDTIKKVLYRYDEGLNAVGRMSSVLDAVGRTTLAYAASGQLAASVRSIDGKVYSTHTVFDADGRLSKLVYPDGKVLQYEYVGRWLSRVRDDQNVLAEYADFDPRTGAQRVKYLGGTEIEVSYGKDPNTTCSEHPFRVCNIHAFGAGETILSQGLSYDSQGNVTALSDSSTGTSKFEYDQFFRLKTYSVEGVSTDWDYDRFDNPVAPVDSGTAFPEEEKRGDNRLTEVLGARLEYDTLGRVTRISKGNSRWDLTYEETGRVSKVVRDGRLVVEYIFDGDGLLLARKTPSGTTAYIGKHYECNSRGCLRKIYADGALIATEDANNAELHVLVADYKRSVRALVSGQGITETRFDYDVWGNLVRSEANVRKAGLTSGLFHAFDGSLLDEATDLYTMGQRQYAPDLHRFLQPDGIAVDPGSMARSNRYAYSFNNPATYSDPNGDLPFIVVAIIAGAAIGGIDAIINDKDVFAGIIKGAAFGAATGALAYVGYAAAFELTGSALASSTVGGALTGAFSAAANGGDIGRGVATGAITGFVGGAVGLGYGNAITADSPSEAVFGQIGRDALRGAAQGFVVSQVYGGDAGEAMLRGATRAIVAGQATNAIGYSVGLVLSRGEQPTWYRNGYVFRANSKMAGPGVNIGIFSTINPTPYDLAIAGDFTKLKNLGDLIAADQLITHEQGHISQYYSLGGGYLPAYGAAAFKQGLSDNYYETSIAPPALSNPQLNQQFPGLYK</sequence>
<dbReference type="GO" id="GO:0005576">
    <property type="term" value="C:extracellular region"/>
    <property type="evidence" value="ECO:0007669"/>
    <property type="project" value="UniProtKB-SubCell"/>
</dbReference>
<dbReference type="InterPro" id="IPR022385">
    <property type="entry name" value="Rhs_assc_core"/>
</dbReference>
<dbReference type="GO" id="GO:0005737">
    <property type="term" value="C:cytoplasm"/>
    <property type="evidence" value="ECO:0007669"/>
    <property type="project" value="InterPro"/>
</dbReference>
<dbReference type="Gene3D" id="2.180.10.10">
    <property type="entry name" value="RHS repeat-associated core"/>
    <property type="match status" value="2"/>
</dbReference>
<evidence type="ECO:0000256" key="3">
    <source>
        <dbReference type="ARBA" id="ARBA00023026"/>
    </source>
</evidence>
<reference evidence="6 7" key="1">
    <citation type="submission" date="2016-10" db="EMBL/GenBank/DDBJ databases">
        <authorList>
            <person name="de Groot N.N."/>
        </authorList>
    </citation>
    <scope>NUCLEOTIDE SEQUENCE [LARGE SCALE GENOMIC DNA]</scope>
    <source>
        <strain evidence="6 7">DSM 29316</strain>
    </source>
</reference>
<dbReference type="InterPro" id="IPR006530">
    <property type="entry name" value="YD"/>
</dbReference>
<dbReference type="Pfam" id="PF05593">
    <property type="entry name" value="RHS_repeat"/>
    <property type="match status" value="1"/>
</dbReference>
<feature type="signal peptide" evidence="4">
    <location>
        <begin position="1"/>
        <end position="26"/>
    </location>
</feature>
<dbReference type="NCBIfam" id="TIGR01643">
    <property type="entry name" value="YD_repeat_2x"/>
    <property type="match status" value="3"/>
</dbReference>
<dbReference type="PANTHER" id="PTHR32305:SF15">
    <property type="entry name" value="PROTEIN RHSA-RELATED"/>
    <property type="match status" value="1"/>
</dbReference>
<keyword evidence="4" id="KW-0732">Signal</keyword>
<dbReference type="EMBL" id="FOJU01000001">
    <property type="protein sequence ID" value="SFA69449.1"/>
    <property type="molecule type" value="Genomic_DNA"/>
</dbReference>
<feature type="domain" description="Insecticide toxin TcdB middle/N-terminal" evidence="5">
    <location>
        <begin position="721"/>
        <end position="834"/>
    </location>
</feature>
<accession>A0A1I0UZB7</accession>
<proteinExistence type="predicted"/>
<organism evidence="6 7">
    <name type="scientific">Poseidonocella pacifica</name>
    <dbReference type="NCBI Taxonomy" id="871651"/>
    <lineage>
        <taxon>Bacteria</taxon>
        <taxon>Pseudomonadati</taxon>
        <taxon>Pseudomonadota</taxon>
        <taxon>Alphaproteobacteria</taxon>
        <taxon>Rhodobacterales</taxon>
        <taxon>Roseobacteraceae</taxon>
        <taxon>Poseidonocella</taxon>
    </lineage>
</organism>
<dbReference type="PANTHER" id="PTHR32305">
    <property type="match status" value="1"/>
</dbReference>
<evidence type="ECO:0000313" key="6">
    <source>
        <dbReference type="EMBL" id="SFA69449.1"/>
    </source>
</evidence>
<comment type="subcellular location">
    <subcellularLocation>
        <location evidence="1">Secreted</location>
    </subcellularLocation>
</comment>
<dbReference type="Proteomes" id="UP000198796">
    <property type="component" value="Unassembled WGS sequence"/>
</dbReference>
<dbReference type="InterPro" id="IPR050708">
    <property type="entry name" value="T6SS_VgrG/RHS"/>
</dbReference>
<evidence type="ECO:0000256" key="4">
    <source>
        <dbReference type="SAM" id="SignalP"/>
    </source>
</evidence>
<keyword evidence="2" id="KW-0964">Secreted</keyword>
<feature type="chain" id="PRO_5011704041" evidence="4">
    <location>
        <begin position="27"/>
        <end position="2079"/>
    </location>
</feature>
<dbReference type="Pfam" id="PF12256">
    <property type="entry name" value="TcdB_toxin_midN"/>
    <property type="match status" value="1"/>
</dbReference>
<evidence type="ECO:0000256" key="1">
    <source>
        <dbReference type="ARBA" id="ARBA00004613"/>
    </source>
</evidence>
<keyword evidence="7" id="KW-1185">Reference proteome</keyword>
<dbReference type="STRING" id="871651.SAMN05421688_0125"/>
<gene>
    <name evidence="6" type="ORF">SAMN05421688_0125</name>
</gene>
<name>A0A1I0UZB7_9RHOB</name>
<evidence type="ECO:0000259" key="5">
    <source>
        <dbReference type="Pfam" id="PF12256"/>
    </source>
</evidence>
<dbReference type="OrthoDB" id="7876417at2"/>
<evidence type="ECO:0000313" key="7">
    <source>
        <dbReference type="Proteomes" id="UP000198796"/>
    </source>
</evidence>
<dbReference type="Pfam" id="PF03534">
    <property type="entry name" value="SpvB"/>
    <property type="match status" value="1"/>
</dbReference>
<protein>
    <submittedName>
        <fullName evidence="6">RHS repeat-associated core domain-containing protein</fullName>
    </submittedName>
</protein>
<dbReference type="InterPro" id="IPR028994">
    <property type="entry name" value="Integrin_alpha_N"/>
</dbReference>
<dbReference type="InterPro" id="IPR003284">
    <property type="entry name" value="Sal_SpvB"/>
</dbReference>
<dbReference type="InterPro" id="IPR022045">
    <property type="entry name" value="TcdB_toxin_mid/N"/>
</dbReference>